<evidence type="ECO:0000256" key="6">
    <source>
        <dbReference type="ARBA" id="ARBA00022892"/>
    </source>
</evidence>
<name>A0A146MF11_LYGHE</name>
<dbReference type="SMART" id="SM00397">
    <property type="entry name" value="t_SNARE"/>
    <property type="match status" value="1"/>
</dbReference>
<evidence type="ECO:0000256" key="18">
    <source>
        <dbReference type="ARBA" id="ARBA00077825"/>
    </source>
</evidence>
<dbReference type="InterPro" id="IPR000727">
    <property type="entry name" value="T_SNARE_dom"/>
</dbReference>
<dbReference type="AlphaFoldDB" id="A0A146MF11"/>
<feature type="transmembrane region" description="Helical" evidence="19">
    <location>
        <begin position="129"/>
        <end position="148"/>
    </location>
</feature>
<comment type="subunit">
    <text evidence="16">Interacts with SNARE complex members GOSR2, SEC22B and STX5. Interacts with LMAN1/ERGIC53. Interacts with STX17.</text>
</comment>
<sequence length="151" mass="17798">AFQKIFFNQESSSTCRVLNFAWVPQRNVTLRYYDFVKGMNIGKMRRSAGNYSYHQVPAGELEEENNEMTEHLKEKIGVLKSLSIDIGAEVKYQDKLIREMDEDFERTGGFMGNTISRVIRLSKASHNYYIFYLFIFSIVIFFILYISLKFR</sequence>
<evidence type="ECO:0000256" key="10">
    <source>
        <dbReference type="ARBA" id="ARBA00023054"/>
    </source>
</evidence>
<evidence type="ECO:0000256" key="8">
    <source>
        <dbReference type="ARBA" id="ARBA00022989"/>
    </source>
</evidence>
<protein>
    <recommendedName>
        <fullName evidence="17">BET1 homolog</fullName>
    </recommendedName>
    <alternativeName>
        <fullName evidence="18">Golgi vesicular membrane-trafficking protein p18</fullName>
    </alternativeName>
</protein>
<evidence type="ECO:0000256" key="4">
    <source>
        <dbReference type="ARBA" id="ARBA00022692"/>
    </source>
</evidence>
<evidence type="ECO:0000259" key="20">
    <source>
        <dbReference type="PROSITE" id="PS50192"/>
    </source>
</evidence>
<evidence type="ECO:0000256" key="17">
    <source>
        <dbReference type="ARBA" id="ARBA00071590"/>
    </source>
</evidence>
<evidence type="ECO:0000256" key="9">
    <source>
        <dbReference type="ARBA" id="ARBA00023034"/>
    </source>
</evidence>
<feature type="domain" description="T-SNARE coiled-coil homology" evidence="20">
    <location>
        <begin position="59"/>
        <end position="121"/>
    </location>
</feature>
<dbReference type="FunFam" id="1.20.5.110:FF:000026">
    <property type="entry name" value="BET1 homolog"/>
    <property type="match status" value="1"/>
</dbReference>
<keyword evidence="7" id="KW-0653">Protein transport</keyword>
<keyword evidence="2" id="KW-0813">Transport</keyword>
<keyword evidence="8 19" id="KW-1133">Transmembrane helix</keyword>
<proteinExistence type="inferred from homology"/>
<reference evidence="21" key="1">
    <citation type="journal article" date="2016" name="Gigascience">
        <title>De novo construction of an expanded transcriptome assembly for the western tarnished plant bug, Lygus hesperus.</title>
        <authorList>
            <person name="Tassone E.E."/>
            <person name="Geib S.M."/>
            <person name="Hall B."/>
            <person name="Fabrick J.A."/>
            <person name="Brent C.S."/>
            <person name="Hull J.J."/>
        </authorList>
    </citation>
    <scope>NUCLEOTIDE SEQUENCE</scope>
</reference>
<comment type="similarity">
    <text evidence="13">Belongs to the BET1 family.</text>
</comment>
<evidence type="ECO:0000256" key="15">
    <source>
        <dbReference type="ARBA" id="ARBA00054011"/>
    </source>
</evidence>
<evidence type="ECO:0000256" key="3">
    <source>
        <dbReference type="ARBA" id="ARBA00022553"/>
    </source>
</evidence>
<keyword evidence="4 19" id="KW-0812">Transmembrane</keyword>
<feature type="non-terminal residue" evidence="21">
    <location>
        <position position="1"/>
    </location>
</feature>
<keyword evidence="10" id="KW-0175">Coiled coil</keyword>
<accession>A0A146MF11</accession>
<keyword evidence="9" id="KW-0333">Golgi apparatus</keyword>
<evidence type="ECO:0000256" key="19">
    <source>
        <dbReference type="SAM" id="Phobius"/>
    </source>
</evidence>
<dbReference type="GO" id="GO:0016192">
    <property type="term" value="P:vesicle-mediated transport"/>
    <property type="evidence" value="ECO:0007669"/>
    <property type="project" value="UniProtKB-KW"/>
</dbReference>
<comment type="subcellular location">
    <subcellularLocation>
        <location evidence="14">Endomembrane system</location>
        <topology evidence="14">Single-pass type IV membrane protein</topology>
    </subcellularLocation>
    <subcellularLocation>
        <location evidence="1">Endoplasmic reticulum membrane</location>
        <topology evidence="1">Single-pass membrane protein</topology>
    </subcellularLocation>
    <subcellularLocation>
        <location evidence="12">Golgi apparatus</location>
        <location evidence="12">cis-Golgi network membrane</location>
    </subcellularLocation>
</comment>
<evidence type="ECO:0000256" key="14">
    <source>
        <dbReference type="ARBA" id="ARBA00046280"/>
    </source>
</evidence>
<evidence type="ECO:0000256" key="1">
    <source>
        <dbReference type="ARBA" id="ARBA00004389"/>
    </source>
</evidence>
<dbReference type="Gene3D" id="1.20.5.110">
    <property type="match status" value="1"/>
</dbReference>
<dbReference type="PANTHER" id="PTHR12791">
    <property type="entry name" value="GOLGI SNARE BET1-RELATED"/>
    <property type="match status" value="1"/>
</dbReference>
<evidence type="ECO:0000256" key="11">
    <source>
        <dbReference type="ARBA" id="ARBA00023136"/>
    </source>
</evidence>
<evidence type="ECO:0000256" key="12">
    <source>
        <dbReference type="ARBA" id="ARBA00024188"/>
    </source>
</evidence>
<evidence type="ECO:0000256" key="2">
    <source>
        <dbReference type="ARBA" id="ARBA00022448"/>
    </source>
</evidence>
<dbReference type="GO" id="GO:0005789">
    <property type="term" value="C:endoplasmic reticulum membrane"/>
    <property type="evidence" value="ECO:0007669"/>
    <property type="project" value="UniProtKB-SubCell"/>
</dbReference>
<keyword evidence="5" id="KW-0256">Endoplasmic reticulum</keyword>
<dbReference type="EMBL" id="GDHC01000258">
    <property type="protein sequence ID" value="JAQ18371.1"/>
    <property type="molecule type" value="Transcribed_RNA"/>
</dbReference>
<dbReference type="GO" id="GO:0015031">
    <property type="term" value="P:protein transport"/>
    <property type="evidence" value="ECO:0007669"/>
    <property type="project" value="UniProtKB-KW"/>
</dbReference>
<evidence type="ECO:0000256" key="16">
    <source>
        <dbReference type="ARBA" id="ARBA00063965"/>
    </source>
</evidence>
<keyword evidence="11 19" id="KW-0472">Membrane</keyword>
<gene>
    <name evidence="21" type="primary">Bet1_0</name>
    <name evidence="21" type="ORF">g.58233</name>
</gene>
<dbReference type="SUPFAM" id="SSF58038">
    <property type="entry name" value="SNARE fusion complex"/>
    <property type="match status" value="1"/>
</dbReference>
<evidence type="ECO:0000256" key="7">
    <source>
        <dbReference type="ARBA" id="ARBA00022927"/>
    </source>
</evidence>
<evidence type="ECO:0000256" key="13">
    <source>
        <dbReference type="ARBA" id="ARBA00037962"/>
    </source>
</evidence>
<dbReference type="PROSITE" id="PS50192">
    <property type="entry name" value="T_SNARE"/>
    <property type="match status" value="1"/>
</dbReference>
<dbReference type="CDD" id="cd15853">
    <property type="entry name" value="SNARE_Bet1"/>
    <property type="match status" value="1"/>
</dbReference>
<dbReference type="InterPro" id="IPR039899">
    <property type="entry name" value="BET1_SNARE"/>
</dbReference>
<comment type="function">
    <text evidence="15">Required for vesicular transport from the ER to the Golgi complex. Functions as a SNARE involved in the docking process of ER-derived vesicles with the cis-Golgi membrane.</text>
</comment>
<organism evidence="21">
    <name type="scientific">Lygus hesperus</name>
    <name type="common">Western plant bug</name>
    <dbReference type="NCBI Taxonomy" id="30085"/>
    <lineage>
        <taxon>Eukaryota</taxon>
        <taxon>Metazoa</taxon>
        <taxon>Ecdysozoa</taxon>
        <taxon>Arthropoda</taxon>
        <taxon>Hexapoda</taxon>
        <taxon>Insecta</taxon>
        <taxon>Pterygota</taxon>
        <taxon>Neoptera</taxon>
        <taxon>Paraneoptera</taxon>
        <taxon>Hemiptera</taxon>
        <taxon>Heteroptera</taxon>
        <taxon>Panheteroptera</taxon>
        <taxon>Cimicomorpha</taxon>
        <taxon>Miridae</taxon>
        <taxon>Mirini</taxon>
        <taxon>Lygus</taxon>
    </lineage>
</organism>
<keyword evidence="3" id="KW-0597">Phosphoprotein</keyword>
<evidence type="ECO:0000256" key="5">
    <source>
        <dbReference type="ARBA" id="ARBA00022824"/>
    </source>
</evidence>
<evidence type="ECO:0000313" key="21">
    <source>
        <dbReference type="EMBL" id="JAQ18371.1"/>
    </source>
</evidence>
<keyword evidence="6" id="KW-0931">ER-Golgi transport</keyword>
<dbReference type="GO" id="GO:0005794">
    <property type="term" value="C:Golgi apparatus"/>
    <property type="evidence" value="ECO:0007669"/>
    <property type="project" value="UniProtKB-SubCell"/>
</dbReference>